<evidence type="ECO:0000313" key="2">
    <source>
        <dbReference type="EMBL" id="NMH27575.1"/>
    </source>
</evidence>
<reference evidence="2" key="1">
    <citation type="submission" date="2020-02" db="EMBL/GenBank/DDBJ databases">
        <title>Flavobacterium sp. genome.</title>
        <authorList>
            <person name="Jung H.S."/>
            <person name="Baek J.H."/>
            <person name="Jeon C.O."/>
        </authorList>
    </citation>
    <scope>NUCLEOTIDE SEQUENCE</scope>
    <source>
        <strain evidence="2">SE-s28</strain>
    </source>
</reference>
<dbReference type="InterPro" id="IPR016187">
    <property type="entry name" value="CTDL_fold"/>
</dbReference>
<dbReference type="AlphaFoldDB" id="A0A972FU09"/>
<evidence type="ECO:0000259" key="1">
    <source>
        <dbReference type="Pfam" id="PF03781"/>
    </source>
</evidence>
<proteinExistence type="predicted"/>
<dbReference type="Proteomes" id="UP000712080">
    <property type="component" value="Unassembled WGS sequence"/>
</dbReference>
<dbReference type="SUPFAM" id="SSF56436">
    <property type="entry name" value="C-type lectin-like"/>
    <property type="match status" value="1"/>
</dbReference>
<comment type="caution">
    <text evidence="2">The sequence shown here is derived from an EMBL/GenBank/DDBJ whole genome shotgun (WGS) entry which is preliminary data.</text>
</comment>
<dbReference type="PROSITE" id="PS51257">
    <property type="entry name" value="PROKAR_LIPOPROTEIN"/>
    <property type="match status" value="1"/>
</dbReference>
<sequence>MKKFVAFSAIFAFLASCGSSDKGELVGVKGKKWHPEQPYGMTLVPGGSFIMGKSDDDLANVQDAPTKTVTVRSFYMDETEITNSEYRQFVEWVKDSTIRVRLAILADEVGGGGAAGTGGGGGGKGGSISDFAFNDQDPAKMTPYDKYMYENYYSVGTGDDPYAGRKLNHKVKLHTDTAKYPDEYYTEVMDSMYLPAAEAYNGLRTIDVNKLQFRYTWMDIQAAAKAKKGKRSEFIKTEKVGVYPDTTSWIKDFAYSYNEPMHNDYFWHQAYSEYPVVGVTWKQAKAFCAWRTLNKNAYIKKKKGRDLINTFRLPTEAEWEYAARGGLESGTYPWGGPYAKNDRGCFLANFKPNRGDYAADQALYTVEAKSFEPNGYNLYNMAGNVSEWTDSSYDAAAYEYVSTMNPTVGDLKNMRKVVRGGSWKDVAYYLQVSTRDFEYADTARSYIGFRTVQDYMGMNVTGKAPKR</sequence>
<feature type="domain" description="Sulfatase-modifying factor enzyme-like" evidence="1">
    <location>
        <begin position="40"/>
        <end position="452"/>
    </location>
</feature>
<dbReference type="InterPro" id="IPR005532">
    <property type="entry name" value="SUMF_dom"/>
</dbReference>
<organism evidence="2 3">
    <name type="scientific">Flavobacterium silvaticum</name>
    <dbReference type="NCBI Taxonomy" id="1852020"/>
    <lineage>
        <taxon>Bacteria</taxon>
        <taxon>Pseudomonadati</taxon>
        <taxon>Bacteroidota</taxon>
        <taxon>Flavobacteriia</taxon>
        <taxon>Flavobacteriales</taxon>
        <taxon>Flavobacteriaceae</taxon>
        <taxon>Flavobacterium</taxon>
    </lineage>
</organism>
<keyword evidence="3" id="KW-1185">Reference proteome</keyword>
<dbReference type="InterPro" id="IPR019866">
    <property type="entry name" value="Glid_motil-assoc_lipo_GldK"/>
</dbReference>
<accession>A0A972FU09</accession>
<dbReference type="RefSeq" id="WP_169526607.1">
    <property type="nucleotide sequence ID" value="NZ_JAAMPU010000101.1"/>
</dbReference>
<dbReference type="PANTHER" id="PTHR23150:SF19">
    <property type="entry name" value="FORMYLGLYCINE-GENERATING ENZYME"/>
    <property type="match status" value="1"/>
</dbReference>
<gene>
    <name evidence="2" type="primary">gldK</name>
    <name evidence="2" type="ORF">G6047_05990</name>
</gene>
<dbReference type="Gene3D" id="3.90.1580.10">
    <property type="entry name" value="paralog of FGE (formylglycine-generating enzyme)"/>
    <property type="match status" value="2"/>
</dbReference>
<dbReference type="InterPro" id="IPR051043">
    <property type="entry name" value="Sulfatase_Mod_Factor_Kinase"/>
</dbReference>
<name>A0A972FU09_9FLAO</name>
<dbReference type="NCBIfam" id="TIGR03525">
    <property type="entry name" value="GldK"/>
    <property type="match status" value="1"/>
</dbReference>
<dbReference type="PANTHER" id="PTHR23150">
    <property type="entry name" value="SULFATASE MODIFYING FACTOR 1, 2"/>
    <property type="match status" value="1"/>
</dbReference>
<dbReference type="InterPro" id="IPR042095">
    <property type="entry name" value="SUMF_sf"/>
</dbReference>
<keyword evidence="2" id="KW-0449">Lipoprotein</keyword>
<protein>
    <submittedName>
        <fullName evidence="2">Gliding motility lipoprotein GldK</fullName>
    </submittedName>
</protein>
<evidence type="ECO:0000313" key="3">
    <source>
        <dbReference type="Proteomes" id="UP000712080"/>
    </source>
</evidence>
<dbReference type="Pfam" id="PF03781">
    <property type="entry name" value="FGE-sulfatase"/>
    <property type="match status" value="1"/>
</dbReference>
<dbReference type="GO" id="GO:0120147">
    <property type="term" value="F:formylglycine-generating oxidase activity"/>
    <property type="evidence" value="ECO:0007669"/>
    <property type="project" value="TreeGrafter"/>
</dbReference>
<dbReference type="EMBL" id="JAAMPU010000101">
    <property type="protein sequence ID" value="NMH27575.1"/>
    <property type="molecule type" value="Genomic_DNA"/>
</dbReference>